<evidence type="ECO:0000256" key="1">
    <source>
        <dbReference type="SAM" id="Phobius"/>
    </source>
</evidence>
<dbReference type="EMBL" id="CP147920">
    <property type="protein sequence ID" value="XAU14651.1"/>
    <property type="molecule type" value="Genomic_DNA"/>
</dbReference>
<keyword evidence="1" id="KW-0472">Membrane</keyword>
<dbReference type="InterPro" id="IPR045584">
    <property type="entry name" value="Pilin-like"/>
</dbReference>
<keyword evidence="1" id="KW-1133">Transmembrane helix</keyword>
<dbReference type="SUPFAM" id="SSF54523">
    <property type="entry name" value="Pili subunits"/>
    <property type="match status" value="1"/>
</dbReference>
<accession>A0ABZ3H7X8</accession>
<organism evidence="2 3">
    <name type="scientific">Sulfurimonas diazotrophicus</name>
    <dbReference type="NCBI Taxonomy" id="3131939"/>
    <lineage>
        <taxon>Bacteria</taxon>
        <taxon>Pseudomonadati</taxon>
        <taxon>Campylobacterota</taxon>
        <taxon>Epsilonproteobacteria</taxon>
        <taxon>Campylobacterales</taxon>
        <taxon>Sulfurimonadaceae</taxon>
        <taxon>Sulfurimonas</taxon>
    </lineage>
</organism>
<gene>
    <name evidence="2" type="ORF">WCY31_10410</name>
</gene>
<dbReference type="Gene3D" id="3.30.700.10">
    <property type="entry name" value="Glycoprotein, Type 4 Pilin"/>
    <property type="match status" value="1"/>
</dbReference>
<sequence>MRMYYSRLRRAFTMIELVFVIVIMGILAKFGVEIFLQIYESYTRTTIAASLLSKSEAAVSQIANRLTYRVKDSIIASSGAAASFVPLSSVTGNETVFEWIGLDSDGWDNGDFSGIIDLNDGNTTYTQLHSPGTATLPANGALLFIGSKVNVQNSFGWHDTNVSANSHQDLYVYDGVASQNINFTTNPFSAGDEIFEFYHVADSAYALVLDTVNHKLYLHQNYQPWQAEIYTGTGDLLTDNVKTFTLQKAGDIIRIELCLSNKDFMDEGEYSICKTKIVF</sequence>
<protein>
    <submittedName>
        <fullName evidence="2">Prepilin-type N-terminal cleavage/methylation domain-containing protein</fullName>
    </submittedName>
</protein>
<name>A0ABZ3H7X8_9BACT</name>
<dbReference type="InterPro" id="IPR012902">
    <property type="entry name" value="N_methyl_site"/>
</dbReference>
<feature type="transmembrane region" description="Helical" evidence="1">
    <location>
        <begin position="12"/>
        <end position="32"/>
    </location>
</feature>
<reference evidence="2 3" key="1">
    <citation type="submission" date="2024-03" db="EMBL/GenBank/DDBJ databases">
        <title>Sulfurimonas sp. HSL3-1.</title>
        <authorList>
            <person name="Wang S."/>
        </authorList>
    </citation>
    <scope>NUCLEOTIDE SEQUENCE [LARGE SCALE GENOMIC DNA]</scope>
    <source>
        <strain evidence="2 3">HSL3-1</strain>
    </source>
</reference>
<evidence type="ECO:0000313" key="3">
    <source>
        <dbReference type="Proteomes" id="UP001447842"/>
    </source>
</evidence>
<dbReference type="RefSeq" id="WP_345969757.1">
    <property type="nucleotide sequence ID" value="NZ_CP147920.1"/>
</dbReference>
<proteinExistence type="predicted"/>
<dbReference type="NCBIfam" id="TIGR02532">
    <property type="entry name" value="IV_pilin_GFxxxE"/>
    <property type="match status" value="1"/>
</dbReference>
<keyword evidence="3" id="KW-1185">Reference proteome</keyword>
<dbReference type="Proteomes" id="UP001447842">
    <property type="component" value="Chromosome"/>
</dbReference>
<keyword evidence="1" id="KW-0812">Transmembrane</keyword>
<evidence type="ECO:0000313" key="2">
    <source>
        <dbReference type="EMBL" id="XAU14651.1"/>
    </source>
</evidence>